<evidence type="ECO:0000313" key="1">
    <source>
        <dbReference type="EMBL" id="KAI3710707.1"/>
    </source>
</evidence>
<protein>
    <submittedName>
        <fullName evidence="1">Uncharacterized protein</fullName>
    </submittedName>
</protein>
<keyword evidence="2" id="KW-1185">Reference proteome</keyword>
<organism evidence="1 2">
    <name type="scientific">Cichorium intybus</name>
    <name type="common">Chicory</name>
    <dbReference type="NCBI Taxonomy" id="13427"/>
    <lineage>
        <taxon>Eukaryota</taxon>
        <taxon>Viridiplantae</taxon>
        <taxon>Streptophyta</taxon>
        <taxon>Embryophyta</taxon>
        <taxon>Tracheophyta</taxon>
        <taxon>Spermatophyta</taxon>
        <taxon>Magnoliopsida</taxon>
        <taxon>eudicotyledons</taxon>
        <taxon>Gunneridae</taxon>
        <taxon>Pentapetalae</taxon>
        <taxon>asterids</taxon>
        <taxon>campanulids</taxon>
        <taxon>Asterales</taxon>
        <taxon>Asteraceae</taxon>
        <taxon>Cichorioideae</taxon>
        <taxon>Cichorieae</taxon>
        <taxon>Cichoriinae</taxon>
        <taxon>Cichorium</taxon>
    </lineage>
</organism>
<reference evidence="2" key="1">
    <citation type="journal article" date="2022" name="Mol. Ecol. Resour.">
        <title>The genomes of chicory, endive, great burdock and yacon provide insights into Asteraceae palaeo-polyploidization history and plant inulin production.</title>
        <authorList>
            <person name="Fan W."/>
            <person name="Wang S."/>
            <person name="Wang H."/>
            <person name="Wang A."/>
            <person name="Jiang F."/>
            <person name="Liu H."/>
            <person name="Zhao H."/>
            <person name="Xu D."/>
            <person name="Zhang Y."/>
        </authorList>
    </citation>
    <scope>NUCLEOTIDE SEQUENCE [LARGE SCALE GENOMIC DNA]</scope>
    <source>
        <strain evidence="2">cv. Punajuju</strain>
    </source>
</reference>
<name>A0ACB9AKG9_CICIN</name>
<proteinExistence type="predicted"/>
<gene>
    <name evidence="1" type="ORF">L2E82_40496</name>
</gene>
<accession>A0ACB9AKG9</accession>
<reference evidence="1 2" key="2">
    <citation type="journal article" date="2022" name="Mol. Ecol. Resour.">
        <title>The genomes of chicory, endive, great burdock and yacon provide insights into Asteraceae paleo-polyploidization history and plant inulin production.</title>
        <authorList>
            <person name="Fan W."/>
            <person name="Wang S."/>
            <person name="Wang H."/>
            <person name="Wang A."/>
            <person name="Jiang F."/>
            <person name="Liu H."/>
            <person name="Zhao H."/>
            <person name="Xu D."/>
            <person name="Zhang Y."/>
        </authorList>
    </citation>
    <scope>NUCLEOTIDE SEQUENCE [LARGE SCALE GENOMIC DNA]</scope>
    <source>
        <strain evidence="2">cv. Punajuju</strain>
        <tissue evidence="1">Leaves</tissue>
    </source>
</reference>
<evidence type="ECO:0000313" key="2">
    <source>
        <dbReference type="Proteomes" id="UP001055811"/>
    </source>
</evidence>
<dbReference type="EMBL" id="CM042015">
    <property type="protein sequence ID" value="KAI3710707.1"/>
    <property type="molecule type" value="Genomic_DNA"/>
</dbReference>
<sequence length="121" mass="14176">MGNYMETCVQRRPTEEEHPQQQEEEEKQGQQEKQESYEKTSGTFSKESSTMTVKLVLTKDELQWLLLQLKKNEGKTLEEILGEIEKCRLKGENVAKWKPRLESIMESPEIHHHMDRSPSSS</sequence>
<dbReference type="Proteomes" id="UP001055811">
    <property type="component" value="Linkage Group LG07"/>
</dbReference>
<comment type="caution">
    <text evidence="1">The sequence shown here is derived from an EMBL/GenBank/DDBJ whole genome shotgun (WGS) entry which is preliminary data.</text>
</comment>